<evidence type="ECO:0000256" key="1">
    <source>
        <dbReference type="SAM" id="Phobius"/>
    </source>
</evidence>
<dbReference type="EMBL" id="HQ641407">
    <property type="protein sequence ID" value="ADU57253.1"/>
    <property type="molecule type" value="Genomic_DNA"/>
</dbReference>
<feature type="transmembrane region" description="Helical" evidence="1">
    <location>
        <begin position="6"/>
        <end position="29"/>
    </location>
</feature>
<evidence type="ECO:0000313" key="2">
    <source>
        <dbReference type="EMBL" id="ADU57253.1"/>
    </source>
</evidence>
<name>E9NIM4_SINSH</name>
<dbReference type="AlphaFoldDB" id="E9NIM4"/>
<gene>
    <name evidence="2" type="primary">ATP8</name>
</gene>
<protein>
    <submittedName>
        <fullName evidence="2">ATP synthase F0 subunit 8</fullName>
    </submittedName>
</protein>
<keyword evidence="1" id="KW-1133">Transmembrane helix</keyword>
<keyword evidence="2" id="KW-0496">Mitochondrion</keyword>
<accession>E9NIM4</accession>
<organism evidence="2">
    <name type="scientific">Sinohyriopsis schlegelii</name>
    <name type="common">Biwa pearly mussel</name>
    <name type="synonym">Hyriopsis schlegelii</name>
    <dbReference type="NCBI Taxonomy" id="2706150"/>
    <lineage>
        <taxon>Eukaryota</taxon>
        <taxon>Metazoa</taxon>
        <taxon>Spiralia</taxon>
        <taxon>Lophotrochozoa</taxon>
        <taxon>Mollusca</taxon>
        <taxon>Bivalvia</taxon>
        <taxon>Autobranchia</taxon>
        <taxon>Heteroconchia</taxon>
        <taxon>Palaeoheterodonta</taxon>
        <taxon>Unionida</taxon>
        <taxon>Unionoidea</taxon>
        <taxon>Unionidae</taxon>
        <taxon>Gonideinae</taxon>
        <taxon>Sinohyriopsis</taxon>
    </lineage>
</organism>
<proteinExistence type="predicted"/>
<keyword evidence="1" id="KW-0812">Transmembrane</keyword>
<keyword evidence="1" id="KW-0472">Membrane</keyword>
<sequence length="53" mass="6048">MPQLSPMSWVLVFMVFLVCFVLFGVILWWSCSGEYKIGVSKGLRSLKKFSSSK</sequence>
<reference evidence="2" key="1">
    <citation type="submission" date="2010-11" db="EMBL/GenBank/DDBJ databases">
        <title>Sequence Analysis of Mitochondrial DNA on Hyriopsis schlegelii.</title>
        <authorList>
            <person name="Lin Q.H."/>
            <person name="Zeng L.G."/>
            <person name="Sheng J.Q."/>
            <person name="Wang J.H."/>
            <person name="Hong Y.J."/>
        </authorList>
    </citation>
    <scope>NUCLEOTIDE SEQUENCE</scope>
    <source>
        <tissue evidence="2">Gonad</tissue>
    </source>
</reference>
<geneLocation type="mitochondrion" evidence="2"/>